<name>A0A7S3ZUD9_9STRA</name>
<dbReference type="Pfam" id="PF00043">
    <property type="entry name" value="GST_C"/>
    <property type="match status" value="1"/>
</dbReference>
<evidence type="ECO:0000259" key="3">
    <source>
        <dbReference type="PROSITE" id="PS50404"/>
    </source>
</evidence>
<evidence type="ECO:0000256" key="1">
    <source>
        <dbReference type="ARBA" id="ARBA00007409"/>
    </source>
</evidence>
<dbReference type="InterPro" id="IPR010987">
    <property type="entry name" value="Glutathione-S-Trfase_C-like"/>
</dbReference>
<protein>
    <recommendedName>
        <fullName evidence="8">Glutathione transferase</fullName>
    </recommendedName>
</protein>
<dbReference type="SFLD" id="SFLDS00019">
    <property type="entry name" value="Glutathione_Transferase_(cytos"/>
    <property type="match status" value="1"/>
</dbReference>
<evidence type="ECO:0000256" key="2">
    <source>
        <dbReference type="RuleBase" id="RU003494"/>
    </source>
</evidence>
<reference evidence="5" key="1">
    <citation type="submission" date="2021-01" db="EMBL/GenBank/DDBJ databases">
        <authorList>
            <person name="Corre E."/>
            <person name="Pelletier E."/>
            <person name="Niang G."/>
            <person name="Scheremetjew M."/>
            <person name="Finn R."/>
            <person name="Kale V."/>
            <person name="Holt S."/>
            <person name="Cochrane G."/>
            <person name="Meng A."/>
            <person name="Brown T."/>
            <person name="Cohen L."/>
        </authorList>
    </citation>
    <scope>NUCLEOTIDE SEQUENCE</scope>
    <source>
        <strain evidence="5">CCMP1756</strain>
    </source>
</reference>
<dbReference type="PANTHER" id="PTHR44051">
    <property type="entry name" value="GLUTATHIONE S-TRANSFERASE-RELATED"/>
    <property type="match status" value="1"/>
</dbReference>
<dbReference type="PANTHER" id="PTHR44051:SF8">
    <property type="entry name" value="GLUTATHIONE S-TRANSFERASE GSTA"/>
    <property type="match status" value="1"/>
</dbReference>
<dbReference type="PROSITE" id="PS50405">
    <property type="entry name" value="GST_CTER"/>
    <property type="match status" value="1"/>
</dbReference>
<gene>
    <name evidence="5" type="ORF">PCAL00307_LOCUS9814</name>
    <name evidence="6" type="ORF">PECAL_3P19560</name>
</gene>
<evidence type="ECO:0000313" key="5">
    <source>
        <dbReference type="EMBL" id="CAE0694378.1"/>
    </source>
</evidence>
<dbReference type="InterPro" id="IPR036249">
    <property type="entry name" value="Thioredoxin-like_sf"/>
</dbReference>
<dbReference type="SUPFAM" id="SSF52833">
    <property type="entry name" value="Thioredoxin-like"/>
    <property type="match status" value="1"/>
</dbReference>
<dbReference type="AlphaFoldDB" id="A0A7S3ZUD9"/>
<comment type="similarity">
    <text evidence="1 2">Belongs to the GST superfamily.</text>
</comment>
<dbReference type="EMBL" id="CAKKNE010000003">
    <property type="protein sequence ID" value="CAH0371984.1"/>
    <property type="molecule type" value="Genomic_DNA"/>
</dbReference>
<evidence type="ECO:0008006" key="8">
    <source>
        <dbReference type="Google" id="ProtNLM"/>
    </source>
</evidence>
<evidence type="ECO:0000313" key="7">
    <source>
        <dbReference type="Proteomes" id="UP000789595"/>
    </source>
</evidence>
<feature type="domain" description="GST N-terminal" evidence="3">
    <location>
        <begin position="1"/>
        <end position="98"/>
    </location>
</feature>
<dbReference type="InterPro" id="IPR036282">
    <property type="entry name" value="Glutathione-S-Trfase_C_sf"/>
</dbReference>
<sequence>MHARLLALVATVHGLRAPTPSIKRTAPLQALKLHGSQGSRSPLVNWYLEELDVPYDMAPPKPSDHPFGQIPYLTDGSVGVFESGAILLYIADKFDDKCTTAEQRAKFTKWVLWANSSLDPICFVENERGQVMGTRLDQPGRAVSVLDQLLSESDYLVENDFSVADVAVCSYLNYVPLFFPSVRLSSPNIVSYMRRCAERPAFAKAFGAGHAQAVLAACANAGAGGGEKLFGLF</sequence>
<accession>A0A7S3ZUD9</accession>
<reference evidence="6" key="2">
    <citation type="submission" date="2021-11" db="EMBL/GenBank/DDBJ databases">
        <authorList>
            <consortium name="Genoscope - CEA"/>
            <person name="William W."/>
        </authorList>
    </citation>
    <scope>NUCLEOTIDE SEQUENCE</scope>
</reference>
<dbReference type="PROSITE" id="PS50404">
    <property type="entry name" value="GST_NTER"/>
    <property type="match status" value="1"/>
</dbReference>
<dbReference type="OrthoDB" id="422574at2759"/>
<dbReference type="Pfam" id="PF02798">
    <property type="entry name" value="GST_N"/>
    <property type="match status" value="1"/>
</dbReference>
<keyword evidence="7" id="KW-1185">Reference proteome</keyword>
<dbReference type="EMBL" id="HBIW01011463">
    <property type="protein sequence ID" value="CAE0694378.1"/>
    <property type="molecule type" value="Transcribed_RNA"/>
</dbReference>
<organism evidence="5">
    <name type="scientific">Pelagomonas calceolata</name>
    <dbReference type="NCBI Taxonomy" id="35677"/>
    <lineage>
        <taxon>Eukaryota</taxon>
        <taxon>Sar</taxon>
        <taxon>Stramenopiles</taxon>
        <taxon>Ochrophyta</taxon>
        <taxon>Pelagophyceae</taxon>
        <taxon>Pelagomonadales</taxon>
        <taxon>Pelagomonadaceae</taxon>
        <taxon>Pelagomonas</taxon>
    </lineage>
</organism>
<dbReference type="SUPFAM" id="SSF47616">
    <property type="entry name" value="GST C-terminal domain-like"/>
    <property type="match status" value="1"/>
</dbReference>
<evidence type="ECO:0000259" key="4">
    <source>
        <dbReference type="PROSITE" id="PS50405"/>
    </source>
</evidence>
<proteinExistence type="inferred from homology"/>
<dbReference type="InterPro" id="IPR004045">
    <property type="entry name" value="Glutathione_S-Trfase_N"/>
</dbReference>
<dbReference type="Gene3D" id="3.40.30.10">
    <property type="entry name" value="Glutaredoxin"/>
    <property type="match status" value="1"/>
</dbReference>
<feature type="domain" description="GST C-terminal" evidence="4">
    <location>
        <begin position="100"/>
        <end position="217"/>
    </location>
</feature>
<dbReference type="Proteomes" id="UP000789595">
    <property type="component" value="Unassembled WGS sequence"/>
</dbReference>
<dbReference type="InterPro" id="IPR040079">
    <property type="entry name" value="Glutathione_S-Trfase"/>
</dbReference>
<dbReference type="CDD" id="cd03046">
    <property type="entry name" value="GST_N_GTT1_like"/>
    <property type="match status" value="1"/>
</dbReference>
<dbReference type="InterPro" id="IPR004046">
    <property type="entry name" value="GST_C"/>
</dbReference>
<evidence type="ECO:0000313" key="6">
    <source>
        <dbReference type="EMBL" id="CAH0371984.1"/>
    </source>
</evidence>
<dbReference type="Gene3D" id="1.20.1050.10">
    <property type="match status" value="1"/>
</dbReference>